<dbReference type="PROSITE" id="PS50995">
    <property type="entry name" value="HTH_MARR_2"/>
    <property type="match status" value="1"/>
</dbReference>
<dbReference type="AlphaFoldDB" id="A0A1H0UCR1"/>
<dbReference type="RefSeq" id="WP_091787761.1">
    <property type="nucleotide sequence ID" value="NZ_LT629711.1"/>
</dbReference>
<protein>
    <submittedName>
        <fullName evidence="2">DNA-binding transcriptional regulator, MarR family</fullName>
    </submittedName>
</protein>
<dbReference type="GO" id="GO:0006950">
    <property type="term" value="P:response to stress"/>
    <property type="evidence" value="ECO:0007669"/>
    <property type="project" value="TreeGrafter"/>
</dbReference>
<dbReference type="Proteomes" id="UP000199077">
    <property type="component" value="Chromosome I"/>
</dbReference>
<dbReference type="STRING" id="443156.SAMN04489867_3240"/>
<sequence>MAPTSDLGELEVELSRLLRRARSAQQRTAAQVHPDLDSAGYAVLVAIRDLALAGGGARGGDISDVLGLHKSTTSRNLTTLEELRLIERIPDPADARARQVRLTTAGSEALERTFAGRRERLKARLADWTADDVADLARLLRLLNDTAP</sequence>
<evidence type="ECO:0000313" key="2">
    <source>
        <dbReference type="EMBL" id="SDP63795.1"/>
    </source>
</evidence>
<name>A0A1H0UCR1_9MICO</name>
<organism evidence="2 3">
    <name type="scientific">Pedococcus dokdonensis</name>
    <dbReference type="NCBI Taxonomy" id="443156"/>
    <lineage>
        <taxon>Bacteria</taxon>
        <taxon>Bacillati</taxon>
        <taxon>Actinomycetota</taxon>
        <taxon>Actinomycetes</taxon>
        <taxon>Micrococcales</taxon>
        <taxon>Intrasporangiaceae</taxon>
        <taxon>Pedococcus</taxon>
    </lineage>
</organism>
<evidence type="ECO:0000313" key="3">
    <source>
        <dbReference type="Proteomes" id="UP000199077"/>
    </source>
</evidence>
<gene>
    <name evidence="2" type="ORF">SAMN04489867_3240</name>
</gene>
<dbReference type="Pfam" id="PF12802">
    <property type="entry name" value="MarR_2"/>
    <property type="match status" value="1"/>
</dbReference>
<proteinExistence type="predicted"/>
<dbReference type="PANTHER" id="PTHR33164:SF57">
    <property type="entry name" value="MARR-FAMILY TRANSCRIPTIONAL REGULATOR"/>
    <property type="match status" value="1"/>
</dbReference>
<dbReference type="Gene3D" id="1.10.10.10">
    <property type="entry name" value="Winged helix-like DNA-binding domain superfamily/Winged helix DNA-binding domain"/>
    <property type="match status" value="1"/>
</dbReference>
<reference evidence="3" key="1">
    <citation type="submission" date="2016-10" db="EMBL/GenBank/DDBJ databases">
        <authorList>
            <person name="Varghese N."/>
            <person name="Submissions S."/>
        </authorList>
    </citation>
    <scope>NUCLEOTIDE SEQUENCE [LARGE SCALE GENOMIC DNA]</scope>
    <source>
        <strain evidence="3">DSM 22329</strain>
    </source>
</reference>
<dbReference type="SUPFAM" id="SSF46785">
    <property type="entry name" value="Winged helix' DNA-binding domain"/>
    <property type="match status" value="1"/>
</dbReference>
<dbReference type="GO" id="GO:0003700">
    <property type="term" value="F:DNA-binding transcription factor activity"/>
    <property type="evidence" value="ECO:0007669"/>
    <property type="project" value="InterPro"/>
</dbReference>
<dbReference type="InterPro" id="IPR036388">
    <property type="entry name" value="WH-like_DNA-bd_sf"/>
</dbReference>
<dbReference type="InterPro" id="IPR036390">
    <property type="entry name" value="WH_DNA-bd_sf"/>
</dbReference>
<accession>A0A1H0UCR1</accession>
<dbReference type="InterPro" id="IPR000835">
    <property type="entry name" value="HTH_MarR-typ"/>
</dbReference>
<dbReference type="InterPro" id="IPR039422">
    <property type="entry name" value="MarR/SlyA-like"/>
</dbReference>
<dbReference type="OrthoDB" id="9815567at2"/>
<dbReference type="PANTHER" id="PTHR33164">
    <property type="entry name" value="TRANSCRIPTIONAL REGULATOR, MARR FAMILY"/>
    <property type="match status" value="1"/>
</dbReference>
<evidence type="ECO:0000259" key="1">
    <source>
        <dbReference type="PROSITE" id="PS50995"/>
    </source>
</evidence>
<keyword evidence="2" id="KW-0238">DNA-binding</keyword>
<feature type="domain" description="HTH marR-type" evidence="1">
    <location>
        <begin position="11"/>
        <end position="145"/>
    </location>
</feature>
<dbReference type="SMART" id="SM00347">
    <property type="entry name" value="HTH_MARR"/>
    <property type="match status" value="1"/>
</dbReference>
<dbReference type="EMBL" id="LT629711">
    <property type="protein sequence ID" value="SDP63795.1"/>
    <property type="molecule type" value="Genomic_DNA"/>
</dbReference>
<keyword evidence="3" id="KW-1185">Reference proteome</keyword>
<dbReference type="GO" id="GO:0003677">
    <property type="term" value="F:DNA binding"/>
    <property type="evidence" value="ECO:0007669"/>
    <property type="project" value="UniProtKB-KW"/>
</dbReference>